<dbReference type="AlphaFoldDB" id="A0A9X4KSP5"/>
<keyword evidence="2" id="KW-0812">Transmembrane</keyword>
<name>A0A9X4KSP5_9BACL</name>
<evidence type="ECO:0000256" key="2">
    <source>
        <dbReference type="SAM" id="Phobius"/>
    </source>
</evidence>
<evidence type="ECO:0000256" key="1">
    <source>
        <dbReference type="SAM" id="MobiDB-lite"/>
    </source>
</evidence>
<evidence type="ECO:0000313" key="3">
    <source>
        <dbReference type="EMBL" id="MDG0810441.1"/>
    </source>
</evidence>
<sequence>MERETGAMRKQLTVLLGMIGVFAVVSSLFIYEWLNPTFQYPEARDGALDAREWNFAKQGIVPLRGEWEFYENKLLTPQDFLANGKALEAERRIVRVPGGWKRSGSSGGGYGAGTYRLRIAVSDPNFYSFRGKKDSLVQPHLYERGGPGRQRQARSVGGSVRAEQSSVYRYDQSG</sequence>
<keyword evidence="4" id="KW-1185">Reference proteome</keyword>
<protein>
    <submittedName>
        <fullName evidence="3">Uncharacterized protein</fullName>
    </submittedName>
</protein>
<feature type="region of interest" description="Disordered" evidence="1">
    <location>
        <begin position="142"/>
        <end position="174"/>
    </location>
</feature>
<accession>A0A9X4KSP5</accession>
<comment type="caution">
    <text evidence="3">The sequence shown here is derived from an EMBL/GenBank/DDBJ whole genome shotgun (WGS) entry which is preliminary data.</text>
</comment>
<keyword evidence="2" id="KW-0472">Membrane</keyword>
<dbReference type="Proteomes" id="UP001153404">
    <property type="component" value="Unassembled WGS sequence"/>
</dbReference>
<gene>
    <name evidence="3" type="ORF">OMP40_14600</name>
</gene>
<organism evidence="3 4">
    <name type="scientific">Cohnella rhizosphaerae</name>
    <dbReference type="NCBI Taxonomy" id="1457232"/>
    <lineage>
        <taxon>Bacteria</taxon>
        <taxon>Bacillati</taxon>
        <taxon>Bacillota</taxon>
        <taxon>Bacilli</taxon>
        <taxon>Bacillales</taxon>
        <taxon>Paenibacillaceae</taxon>
        <taxon>Cohnella</taxon>
    </lineage>
</organism>
<proteinExistence type="predicted"/>
<dbReference type="EMBL" id="JAPDIA010000003">
    <property type="protein sequence ID" value="MDG0810441.1"/>
    <property type="molecule type" value="Genomic_DNA"/>
</dbReference>
<feature type="compositionally biased region" description="Polar residues" evidence="1">
    <location>
        <begin position="162"/>
        <end position="174"/>
    </location>
</feature>
<keyword evidence="2" id="KW-1133">Transmembrane helix</keyword>
<evidence type="ECO:0000313" key="4">
    <source>
        <dbReference type="Proteomes" id="UP001153404"/>
    </source>
</evidence>
<reference evidence="3" key="1">
    <citation type="submission" date="2022-10" db="EMBL/GenBank/DDBJ databases">
        <title>Comparative genomic analysis of Cohnella hashimotonis sp. nov., isolated from the International Space Station.</title>
        <authorList>
            <person name="Simpson A."/>
            <person name="Venkateswaran K."/>
        </authorList>
    </citation>
    <scope>NUCLEOTIDE SEQUENCE</scope>
    <source>
        <strain evidence="3">DSM 28161</strain>
    </source>
</reference>
<feature type="transmembrane region" description="Helical" evidence="2">
    <location>
        <begin position="12"/>
        <end position="34"/>
    </location>
</feature>